<evidence type="ECO:0000259" key="2">
    <source>
        <dbReference type="Pfam" id="PF00646"/>
    </source>
</evidence>
<evidence type="ECO:0000256" key="1">
    <source>
        <dbReference type="SAM" id="MobiDB-lite"/>
    </source>
</evidence>
<proteinExistence type="predicted"/>
<dbReference type="OrthoDB" id="592687at2759"/>
<dbReference type="PANTHER" id="PTHR33207">
    <property type="entry name" value="F-BOX DOMAIN CONTAINING PROTEIN-RELATED"/>
    <property type="match status" value="1"/>
</dbReference>
<dbReference type="Pfam" id="PF23635">
    <property type="entry name" value="Beta-prop_AT5G49610-like"/>
    <property type="match status" value="1"/>
</dbReference>
<dbReference type="SUPFAM" id="SSF81383">
    <property type="entry name" value="F-box domain"/>
    <property type="match status" value="1"/>
</dbReference>
<feature type="domain" description="F-box protein AT5G49610-like beta-propeller" evidence="3">
    <location>
        <begin position="168"/>
        <end position="427"/>
    </location>
</feature>
<feature type="region of interest" description="Disordered" evidence="1">
    <location>
        <begin position="1"/>
        <end position="38"/>
    </location>
</feature>
<keyword evidence="5" id="KW-1185">Reference proteome</keyword>
<protein>
    <submittedName>
        <fullName evidence="4">Uncharacterized protein</fullName>
    </submittedName>
</protein>
<dbReference type="EMBL" id="RWGY01000011">
    <property type="protein sequence ID" value="TVU32421.1"/>
    <property type="molecule type" value="Genomic_DNA"/>
</dbReference>
<evidence type="ECO:0000313" key="4">
    <source>
        <dbReference type="EMBL" id="TVU32421.1"/>
    </source>
</evidence>
<dbReference type="InterPro" id="IPR001810">
    <property type="entry name" value="F-box_dom"/>
</dbReference>
<sequence length="438" mass="48836">MEAKKERTPSTPPSPASMSPTEDKVEESEGKRLNSPAAAAAGMEATSAAVLLVLSDGYLLREILLRLDFPTCLVRAAAVSKQWLRVASDPAFLRRFRDLHPPRLLGFYLNTSSFRRLEFVPMLPQPPELAAVLRRGRFSLDAYENSFSSSLDADDDEGGSSKRGINGMDCRNGRLFFGLYCDGTFTYGVHSPLHPARGVATVPQVPCHIEPDRRNGVVRHVLSRQVGDGLSYFWFSFLCTERGKATAHFYTLQDGASWHMNTRVKLKIPGWSQSKQALRSFLSVDDKIFVVATVKYVLVFDSTSSTFSTINFPDEMVFDGVEILLSQSNDAGFYLVHLKGLELSIWLYREINGSMGNWLLLDSICLRGMCADLQNSDCEAEDGSIVHLAAVGDNAEFVFLNTDACVFYLDFRSRLLHKVYEITETDEEEGAQHEPKDA</sequence>
<evidence type="ECO:0000313" key="5">
    <source>
        <dbReference type="Proteomes" id="UP000324897"/>
    </source>
</evidence>
<feature type="compositionally biased region" description="Basic and acidic residues" evidence="1">
    <location>
        <begin position="21"/>
        <end position="32"/>
    </location>
</feature>
<accession>A0A5J9VA97</accession>
<dbReference type="InterPro" id="IPR056594">
    <property type="entry name" value="AT5G49610-like_b-prop"/>
</dbReference>
<dbReference type="InterPro" id="IPR036047">
    <property type="entry name" value="F-box-like_dom_sf"/>
</dbReference>
<feature type="non-terminal residue" evidence="4">
    <location>
        <position position="1"/>
    </location>
</feature>
<evidence type="ECO:0000259" key="3">
    <source>
        <dbReference type="Pfam" id="PF23635"/>
    </source>
</evidence>
<name>A0A5J9VA97_9POAL</name>
<dbReference type="Pfam" id="PF00646">
    <property type="entry name" value="F-box"/>
    <property type="match status" value="1"/>
</dbReference>
<feature type="domain" description="F-box" evidence="2">
    <location>
        <begin position="59"/>
        <end position="94"/>
    </location>
</feature>
<dbReference type="Proteomes" id="UP000324897">
    <property type="component" value="Chromosome 1"/>
</dbReference>
<comment type="caution">
    <text evidence="4">The sequence shown here is derived from an EMBL/GenBank/DDBJ whole genome shotgun (WGS) entry which is preliminary data.</text>
</comment>
<dbReference type="Gramene" id="TVU32421">
    <property type="protein sequence ID" value="TVU32421"/>
    <property type="gene ID" value="EJB05_24152"/>
</dbReference>
<reference evidence="4 5" key="1">
    <citation type="journal article" date="2019" name="Sci. Rep.">
        <title>A high-quality genome of Eragrostis curvula grass provides insights into Poaceae evolution and supports new strategies to enhance forage quality.</title>
        <authorList>
            <person name="Carballo J."/>
            <person name="Santos B.A.C.M."/>
            <person name="Zappacosta D."/>
            <person name="Garbus I."/>
            <person name="Selva J.P."/>
            <person name="Gallo C.A."/>
            <person name="Diaz A."/>
            <person name="Albertini E."/>
            <person name="Caccamo M."/>
            <person name="Echenique V."/>
        </authorList>
    </citation>
    <scope>NUCLEOTIDE SEQUENCE [LARGE SCALE GENOMIC DNA]</scope>
    <source>
        <strain evidence="5">cv. Victoria</strain>
        <tissue evidence="4">Leaf</tissue>
    </source>
</reference>
<gene>
    <name evidence="4" type="ORF">EJB05_24152</name>
</gene>
<dbReference type="AlphaFoldDB" id="A0A5J9VA97"/>
<organism evidence="4 5">
    <name type="scientific">Eragrostis curvula</name>
    <name type="common">weeping love grass</name>
    <dbReference type="NCBI Taxonomy" id="38414"/>
    <lineage>
        <taxon>Eukaryota</taxon>
        <taxon>Viridiplantae</taxon>
        <taxon>Streptophyta</taxon>
        <taxon>Embryophyta</taxon>
        <taxon>Tracheophyta</taxon>
        <taxon>Spermatophyta</taxon>
        <taxon>Magnoliopsida</taxon>
        <taxon>Liliopsida</taxon>
        <taxon>Poales</taxon>
        <taxon>Poaceae</taxon>
        <taxon>PACMAD clade</taxon>
        <taxon>Chloridoideae</taxon>
        <taxon>Eragrostideae</taxon>
        <taxon>Eragrostidinae</taxon>
        <taxon>Eragrostis</taxon>
    </lineage>
</organism>